<dbReference type="Proteomes" id="UP000000724">
    <property type="component" value="Contig Pc00c13"/>
</dbReference>
<protein>
    <submittedName>
        <fullName evidence="1">Uncharacterized protein</fullName>
    </submittedName>
</protein>
<dbReference type="VEuPathDB" id="FungiDB:PCH_Pc13g13520"/>
<dbReference type="EMBL" id="AM920428">
    <property type="protein sequence ID" value="CAP92421.1"/>
    <property type="molecule type" value="Genomic_DNA"/>
</dbReference>
<evidence type="ECO:0000313" key="2">
    <source>
        <dbReference type="Proteomes" id="UP000000724"/>
    </source>
</evidence>
<dbReference type="AlphaFoldDB" id="B6H3M2"/>
<gene>
    <name evidence="1" type="ORF">Pc13g13520</name>
    <name evidence="1" type="ORF">PCH_Pc13g13520</name>
</gene>
<reference evidence="1 2" key="1">
    <citation type="journal article" date="2008" name="Nat. Biotechnol.">
        <title>Genome sequencing and analysis of the filamentous fungus Penicillium chrysogenum.</title>
        <authorList>
            <person name="van den Berg M.A."/>
            <person name="Albang R."/>
            <person name="Albermann K."/>
            <person name="Badger J.H."/>
            <person name="Daran J.-M."/>
            <person name="Driessen A.J.M."/>
            <person name="Garcia-Estrada C."/>
            <person name="Fedorova N.D."/>
            <person name="Harris D.M."/>
            <person name="Heijne W.H.M."/>
            <person name="Joardar V.S."/>
            <person name="Kiel J.A.K.W."/>
            <person name="Kovalchuk A."/>
            <person name="Martin J.F."/>
            <person name="Nierman W.C."/>
            <person name="Nijland J.G."/>
            <person name="Pronk J.T."/>
            <person name="Roubos J.A."/>
            <person name="van der Klei I.J."/>
            <person name="van Peij N.N.M.E."/>
            <person name="Veenhuis M."/>
            <person name="von Doehren H."/>
            <person name="Wagner C."/>
            <person name="Wortman J.R."/>
            <person name="Bovenberg R.A.L."/>
        </authorList>
    </citation>
    <scope>NUCLEOTIDE SEQUENCE [LARGE SCALE GENOMIC DNA]</scope>
    <source>
        <strain evidence="2">ATCC 28089 / DSM 1075 / NRRL 1951 / Wisconsin 54-1255</strain>
    </source>
</reference>
<evidence type="ECO:0000313" key="1">
    <source>
        <dbReference type="EMBL" id="CAP92421.1"/>
    </source>
</evidence>
<name>B6H3M2_PENRW</name>
<organism evidence="1 2">
    <name type="scientific">Penicillium rubens (strain ATCC 28089 / DSM 1075 / NRRL 1951 / Wisconsin 54-1255)</name>
    <name type="common">Penicillium chrysogenum</name>
    <dbReference type="NCBI Taxonomy" id="500485"/>
    <lineage>
        <taxon>Eukaryota</taxon>
        <taxon>Fungi</taxon>
        <taxon>Dikarya</taxon>
        <taxon>Ascomycota</taxon>
        <taxon>Pezizomycotina</taxon>
        <taxon>Eurotiomycetes</taxon>
        <taxon>Eurotiomycetidae</taxon>
        <taxon>Eurotiales</taxon>
        <taxon>Aspergillaceae</taxon>
        <taxon>Penicillium</taxon>
        <taxon>Penicillium chrysogenum species complex</taxon>
    </lineage>
</organism>
<accession>B6H3M2</accession>
<dbReference type="HOGENOM" id="CLU_2146701_0_0_1"/>
<sequence>MERITYLLKYPLAVAIALHQAGLTVSKSPKVVVVEVPRSRMYSKDPERPRKERPLLSAPYSIIGALPERDVVLENPRMTWVVERMIKHINMRGRRAWEAEIGVEGIEEKQTG</sequence>
<keyword evidence="2" id="KW-1185">Reference proteome</keyword>
<proteinExistence type="predicted"/>